<dbReference type="RefSeq" id="WP_212780627.1">
    <property type="nucleotide sequence ID" value="NZ_BMAY01000005.1"/>
</dbReference>
<evidence type="ECO:0000313" key="11">
    <source>
        <dbReference type="EMBL" id="GFZ26930.1"/>
    </source>
</evidence>
<keyword evidence="4 9" id="KW-0547">Nucleotide-binding</keyword>
<evidence type="ECO:0000256" key="5">
    <source>
        <dbReference type="ARBA" id="ARBA00022840"/>
    </source>
</evidence>
<evidence type="ECO:0000256" key="2">
    <source>
        <dbReference type="ARBA" id="ARBA00022679"/>
    </source>
</evidence>
<keyword evidence="6 9" id="KW-0460">Magnesium</keyword>
<reference evidence="11" key="1">
    <citation type="submission" date="2020-08" db="EMBL/GenBank/DDBJ databases">
        <title>Taxonomic study for Lactobacillus species isolated from hardwood bark.</title>
        <authorList>
            <person name="Tohno M."/>
            <person name="Tanizawa Y."/>
        </authorList>
    </citation>
    <scope>NUCLEOTIDE SEQUENCE</scope>
    <source>
        <strain evidence="11">B40</strain>
    </source>
</reference>
<name>A0A916QGK4_9LACO</name>
<feature type="binding site" evidence="9">
    <location>
        <begin position="89"/>
        <end position="91"/>
    </location>
    <ligand>
        <name>ATP</name>
        <dbReference type="ChEBI" id="CHEBI:30616"/>
    </ligand>
</feature>
<gene>
    <name evidence="9 11" type="primary">coaD</name>
    <name evidence="11" type="ORF">LCB40_08100</name>
</gene>
<feature type="binding site" evidence="9">
    <location>
        <begin position="9"/>
        <end position="10"/>
    </location>
    <ligand>
        <name>ATP</name>
        <dbReference type="ChEBI" id="CHEBI:30616"/>
    </ligand>
</feature>
<comment type="similarity">
    <text evidence="9">Belongs to the bacterial CoaD family.</text>
</comment>
<evidence type="ECO:0000256" key="7">
    <source>
        <dbReference type="ARBA" id="ARBA00022993"/>
    </source>
</evidence>
<protein>
    <recommendedName>
        <fullName evidence="9">Phosphopantetheine adenylyltransferase</fullName>
        <ecNumber evidence="9">2.7.7.3</ecNumber>
    </recommendedName>
    <alternativeName>
        <fullName evidence="9">Dephospho-CoA pyrophosphorylase</fullName>
    </alternativeName>
    <alternativeName>
        <fullName evidence="9">Pantetheine-phosphate adenylyltransferase</fullName>
        <shortName evidence="9">PPAT</shortName>
    </alternativeName>
</protein>
<dbReference type="NCBIfam" id="TIGR01510">
    <property type="entry name" value="coaD_prev_kdtB"/>
    <property type="match status" value="1"/>
</dbReference>
<proteinExistence type="inferred from homology"/>
<dbReference type="Proteomes" id="UP000677218">
    <property type="component" value="Unassembled WGS sequence"/>
</dbReference>
<feature type="binding site" evidence="9">
    <location>
        <begin position="124"/>
        <end position="130"/>
    </location>
    <ligand>
        <name>ATP</name>
        <dbReference type="ChEBI" id="CHEBI:30616"/>
    </ligand>
</feature>
<accession>A0A916QGK4</accession>
<evidence type="ECO:0000259" key="10">
    <source>
        <dbReference type="Pfam" id="PF01467"/>
    </source>
</evidence>
<dbReference type="GO" id="GO:0005737">
    <property type="term" value="C:cytoplasm"/>
    <property type="evidence" value="ECO:0007669"/>
    <property type="project" value="UniProtKB-SubCell"/>
</dbReference>
<organism evidence="11 12">
    <name type="scientific">Lactobacillus corticis</name>
    <dbReference type="NCBI Taxonomy" id="2201249"/>
    <lineage>
        <taxon>Bacteria</taxon>
        <taxon>Bacillati</taxon>
        <taxon>Bacillota</taxon>
        <taxon>Bacilli</taxon>
        <taxon>Lactobacillales</taxon>
        <taxon>Lactobacillaceae</taxon>
        <taxon>Lactobacillus</taxon>
    </lineage>
</organism>
<comment type="subunit">
    <text evidence="9">Homohexamer.</text>
</comment>
<dbReference type="GO" id="GO:0015937">
    <property type="term" value="P:coenzyme A biosynthetic process"/>
    <property type="evidence" value="ECO:0007669"/>
    <property type="project" value="UniProtKB-UniRule"/>
</dbReference>
<dbReference type="EMBL" id="BMAY01000005">
    <property type="protein sequence ID" value="GFZ26930.1"/>
    <property type="molecule type" value="Genomic_DNA"/>
</dbReference>
<dbReference type="CDD" id="cd02163">
    <property type="entry name" value="PPAT"/>
    <property type="match status" value="1"/>
</dbReference>
<dbReference type="Gene3D" id="3.40.50.620">
    <property type="entry name" value="HUPs"/>
    <property type="match status" value="1"/>
</dbReference>
<dbReference type="GO" id="GO:0004595">
    <property type="term" value="F:pantetheine-phosphate adenylyltransferase activity"/>
    <property type="evidence" value="ECO:0007669"/>
    <property type="project" value="UniProtKB-UniRule"/>
</dbReference>
<feature type="binding site" evidence="9">
    <location>
        <position position="88"/>
    </location>
    <ligand>
        <name>substrate</name>
    </ligand>
</feature>
<dbReference type="PANTHER" id="PTHR21342:SF1">
    <property type="entry name" value="PHOSPHOPANTETHEINE ADENYLYLTRANSFERASE"/>
    <property type="match status" value="1"/>
</dbReference>
<evidence type="ECO:0000256" key="6">
    <source>
        <dbReference type="ARBA" id="ARBA00022842"/>
    </source>
</evidence>
<evidence type="ECO:0000256" key="3">
    <source>
        <dbReference type="ARBA" id="ARBA00022695"/>
    </source>
</evidence>
<keyword evidence="2 9" id="KW-0808">Transferase</keyword>
<comment type="caution">
    <text evidence="11">The sequence shown here is derived from an EMBL/GenBank/DDBJ whole genome shotgun (WGS) entry which is preliminary data.</text>
</comment>
<dbReference type="HAMAP" id="MF_00151">
    <property type="entry name" value="PPAT_bact"/>
    <property type="match status" value="1"/>
</dbReference>
<dbReference type="InterPro" id="IPR001980">
    <property type="entry name" value="PPAT"/>
</dbReference>
<feature type="binding site" evidence="9">
    <location>
        <position position="17"/>
    </location>
    <ligand>
        <name>ATP</name>
        <dbReference type="ChEBI" id="CHEBI:30616"/>
    </ligand>
</feature>
<comment type="cofactor">
    <cofactor evidence="9">
        <name>Mg(2+)</name>
        <dbReference type="ChEBI" id="CHEBI:18420"/>
    </cofactor>
</comment>
<sequence length="163" mass="17794">MATALFPGSFDPITLGHLTVIKQASKLFDHLYVVAMTNSQKHYLFSVEERKAFIADASSNLANVTVLARPEQLTVDLAHELGAGAIVRGVRNSTDFLYEQQIAGINRELAPDLTTVILFTDPKNSFVASSMIKEVAKFGGPVEQFLPSQAAKALKEKMGRIDD</sequence>
<comment type="subcellular location">
    <subcellularLocation>
        <location evidence="9">Cytoplasm</location>
    </subcellularLocation>
</comment>
<dbReference type="PANTHER" id="PTHR21342">
    <property type="entry name" value="PHOSPHOPANTETHEINE ADENYLYLTRANSFERASE"/>
    <property type="match status" value="1"/>
</dbReference>
<keyword evidence="5 9" id="KW-0067">ATP-binding</keyword>
<feature type="domain" description="Cytidyltransferase-like" evidence="10">
    <location>
        <begin position="5"/>
        <end position="134"/>
    </location>
</feature>
<evidence type="ECO:0000256" key="4">
    <source>
        <dbReference type="ARBA" id="ARBA00022741"/>
    </source>
</evidence>
<evidence type="ECO:0000256" key="1">
    <source>
        <dbReference type="ARBA" id="ARBA00022490"/>
    </source>
</evidence>
<comment type="catalytic activity">
    <reaction evidence="8 9">
        <text>(R)-4'-phosphopantetheine + ATP + H(+) = 3'-dephospho-CoA + diphosphate</text>
        <dbReference type="Rhea" id="RHEA:19801"/>
        <dbReference type="ChEBI" id="CHEBI:15378"/>
        <dbReference type="ChEBI" id="CHEBI:30616"/>
        <dbReference type="ChEBI" id="CHEBI:33019"/>
        <dbReference type="ChEBI" id="CHEBI:57328"/>
        <dbReference type="ChEBI" id="CHEBI:61723"/>
        <dbReference type="EC" id="2.7.7.3"/>
    </reaction>
</comment>
<feature type="site" description="Transition state stabilizer" evidence="9">
    <location>
        <position position="17"/>
    </location>
</feature>
<comment type="pathway">
    <text evidence="9">Cofactor biosynthesis; coenzyme A biosynthesis; CoA from (R)-pantothenate: step 4/5.</text>
</comment>
<feature type="binding site" evidence="9">
    <location>
        <position position="9"/>
    </location>
    <ligand>
        <name>substrate</name>
    </ligand>
</feature>
<keyword evidence="3 9" id="KW-0548">Nucleotidyltransferase</keyword>
<dbReference type="Pfam" id="PF01467">
    <property type="entry name" value="CTP_transf_like"/>
    <property type="match status" value="1"/>
</dbReference>
<dbReference type="InterPro" id="IPR014729">
    <property type="entry name" value="Rossmann-like_a/b/a_fold"/>
</dbReference>
<keyword evidence="12" id="KW-1185">Reference proteome</keyword>
<dbReference type="EC" id="2.7.7.3" evidence="9"/>
<feature type="binding site" evidence="9">
    <location>
        <position position="99"/>
    </location>
    <ligand>
        <name>ATP</name>
        <dbReference type="ChEBI" id="CHEBI:30616"/>
    </ligand>
</feature>
<evidence type="ECO:0000256" key="9">
    <source>
        <dbReference type="HAMAP-Rule" id="MF_00151"/>
    </source>
</evidence>
<evidence type="ECO:0000256" key="8">
    <source>
        <dbReference type="ARBA" id="ARBA00029346"/>
    </source>
</evidence>
<feature type="binding site" evidence="9">
    <location>
        <position position="41"/>
    </location>
    <ligand>
        <name>substrate</name>
    </ligand>
</feature>
<dbReference type="AlphaFoldDB" id="A0A916QGK4"/>
<dbReference type="SUPFAM" id="SSF52374">
    <property type="entry name" value="Nucleotidylyl transferase"/>
    <property type="match status" value="1"/>
</dbReference>
<dbReference type="PRINTS" id="PR01020">
    <property type="entry name" value="LPSBIOSNTHSS"/>
</dbReference>
<dbReference type="InterPro" id="IPR004821">
    <property type="entry name" value="Cyt_trans-like"/>
</dbReference>
<comment type="function">
    <text evidence="9">Reversibly transfers an adenylyl group from ATP to 4'-phosphopantetheine, yielding dephospho-CoA (dPCoA) and pyrophosphate.</text>
</comment>
<evidence type="ECO:0000313" key="12">
    <source>
        <dbReference type="Proteomes" id="UP000677218"/>
    </source>
</evidence>
<feature type="binding site" evidence="9">
    <location>
        <position position="74"/>
    </location>
    <ligand>
        <name>substrate</name>
    </ligand>
</feature>
<keyword evidence="7 9" id="KW-0173">Coenzyme A biosynthesis</keyword>
<dbReference type="NCBIfam" id="TIGR00125">
    <property type="entry name" value="cyt_tran_rel"/>
    <property type="match status" value="1"/>
</dbReference>
<dbReference type="GO" id="GO:0005524">
    <property type="term" value="F:ATP binding"/>
    <property type="evidence" value="ECO:0007669"/>
    <property type="project" value="UniProtKB-KW"/>
</dbReference>
<keyword evidence="1 9" id="KW-0963">Cytoplasm</keyword>